<dbReference type="InterPro" id="IPR051911">
    <property type="entry name" value="SDR_oxidoreductase"/>
</dbReference>
<keyword evidence="5" id="KW-1185">Reference proteome</keyword>
<protein>
    <submittedName>
        <fullName evidence="4">Short chain dehydrogenase</fullName>
    </submittedName>
</protein>
<dbReference type="SUPFAM" id="SSF51735">
    <property type="entry name" value="NAD(P)-binding Rossmann-fold domains"/>
    <property type="match status" value="1"/>
</dbReference>
<comment type="similarity">
    <text evidence="1 3">Belongs to the short-chain dehydrogenases/reductases (SDR) family.</text>
</comment>
<evidence type="ECO:0000313" key="5">
    <source>
        <dbReference type="Proteomes" id="UP000305948"/>
    </source>
</evidence>
<evidence type="ECO:0000313" key="4">
    <source>
        <dbReference type="EMBL" id="TFK50389.1"/>
    </source>
</evidence>
<proteinExistence type="inferred from homology"/>
<evidence type="ECO:0000256" key="2">
    <source>
        <dbReference type="ARBA" id="ARBA00023002"/>
    </source>
</evidence>
<evidence type="ECO:0000256" key="1">
    <source>
        <dbReference type="ARBA" id="ARBA00006484"/>
    </source>
</evidence>
<dbReference type="InterPro" id="IPR002347">
    <property type="entry name" value="SDR_fam"/>
</dbReference>
<name>A0A5C3MY02_9AGAM</name>
<dbReference type="AlphaFoldDB" id="A0A5C3MY02"/>
<organism evidence="4 5">
    <name type="scientific">Heliocybe sulcata</name>
    <dbReference type="NCBI Taxonomy" id="5364"/>
    <lineage>
        <taxon>Eukaryota</taxon>
        <taxon>Fungi</taxon>
        <taxon>Dikarya</taxon>
        <taxon>Basidiomycota</taxon>
        <taxon>Agaricomycotina</taxon>
        <taxon>Agaricomycetes</taxon>
        <taxon>Gloeophyllales</taxon>
        <taxon>Gloeophyllaceae</taxon>
        <taxon>Heliocybe</taxon>
    </lineage>
</organism>
<dbReference type="CDD" id="cd05374">
    <property type="entry name" value="17beta-HSD-like_SDR_c"/>
    <property type="match status" value="1"/>
</dbReference>
<dbReference type="PRINTS" id="PR00081">
    <property type="entry name" value="GDHRDH"/>
</dbReference>
<dbReference type="Proteomes" id="UP000305948">
    <property type="component" value="Unassembled WGS sequence"/>
</dbReference>
<dbReference type="Gene3D" id="3.40.50.720">
    <property type="entry name" value="NAD(P)-binding Rossmann-like Domain"/>
    <property type="match status" value="1"/>
</dbReference>
<dbReference type="OrthoDB" id="1274115at2759"/>
<dbReference type="Pfam" id="PF00106">
    <property type="entry name" value="adh_short"/>
    <property type="match status" value="1"/>
</dbReference>
<dbReference type="PRINTS" id="PR00080">
    <property type="entry name" value="SDRFAMILY"/>
</dbReference>
<dbReference type="PANTHER" id="PTHR43976">
    <property type="entry name" value="SHORT CHAIN DEHYDROGENASE"/>
    <property type="match status" value="1"/>
</dbReference>
<dbReference type="STRING" id="5364.A0A5C3MY02"/>
<dbReference type="GO" id="GO:0016491">
    <property type="term" value="F:oxidoreductase activity"/>
    <property type="evidence" value="ECO:0007669"/>
    <property type="project" value="UniProtKB-KW"/>
</dbReference>
<keyword evidence="2" id="KW-0560">Oxidoreductase</keyword>
<reference evidence="4 5" key="1">
    <citation type="journal article" date="2019" name="Nat. Ecol. Evol.">
        <title>Megaphylogeny resolves global patterns of mushroom evolution.</title>
        <authorList>
            <person name="Varga T."/>
            <person name="Krizsan K."/>
            <person name="Foldi C."/>
            <person name="Dima B."/>
            <person name="Sanchez-Garcia M."/>
            <person name="Sanchez-Ramirez S."/>
            <person name="Szollosi G.J."/>
            <person name="Szarkandi J.G."/>
            <person name="Papp V."/>
            <person name="Albert L."/>
            <person name="Andreopoulos W."/>
            <person name="Angelini C."/>
            <person name="Antonin V."/>
            <person name="Barry K.W."/>
            <person name="Bougher N.L."/>
            <person name="Buchanan P."/>
            <person name="Buyck B."/>
            <person name="Bense V."/>
            <person name="Catcheside P."/>
            <person name="Chovatia M."/>
            <person name="Cooper J."/>
            <person name="Damon W."/>
            <person name="Desjardin D."/>
            <person name="Finy P."/>
            <person name="Geml J."/>
            <person name="Haridas S."/>
            <person name="Hughes K."/>
            <person name="Justo A."/>
            <person name="Karasinski D."/>
            <person name="Kautmanova I."/>
            <person name="Kiss B."/>
            <person name="Kocsube S."/>
            <person name="Kotiranta H."/>
            <person name="LaButti K.M."/>
            <person name="Lechner B.E."/>
            <person name="Liimatainen K."/>
            <person name="Lipzen A."/>
            <person name="Lukacs Z."/>
            <person name="Mihaltcheva S."/>
            <person name="Morgado L.N."/>
            <person name="Niskanen T."/>
            <person name="Noordeloos M.E."/>
            <person name="Ohm R.A."/>
            <person name="Ortiz-Santana B."/>
            <person name="Ovrebo C."/>
            <person name="Racz N."/>
            <person name="Riley R."/>
            <person name="Savchenko A."/>
            <person name="Shiryaev A."/>
            <person name="Soop K."/>
            <person name="Spirin V."/>
            <person name="Szebenyi C."/>
            <person name="Tomsovsky M."/>
            <person name="Tulloss R.E."/>
            <person name="Uehling J."/>
            <person name="Grigoriev I.V."/>
            <person name="Vagvolgyi C."/>
            <person name="Papp T."/>
            <person name="Martin F.M."/>
            <person name="Miettinen O."/>
            <person name="Hibbett D.S."/>
            <person name="Nagy L.G."/>
        </authorList>
    </citation>
    <scope>NUCLEOTIDE SEQUENCE [LARGE SCALE GENOMIC DNA]</scope>
    <source>
        <strain evidence="4 5">OMC1185</strain>
    </source>
</reference>
<sequence>MSKRLVWLITGTSSGVGQELAVAALDRGDQVIATARARSFDMLASLKKKGASVVELDVTAPLEKLESIAADAVKIYGRVDVLVNNAGAGTTPGVLEDLTPDDTLHQFNTNLFGPLNVTRAFLPYMRERESGTIAWIGSGAAYSLIPNHALYCATKAAMIRISEALNVELQPFKIRSICFDLGWYRTDALRPDRYQPLVQRISAYKQMAEEFDAVLRNSYMTQRGDPAKAARLLVQILRGEGVAEGREIPSRLPIGGDAYDLIKEDAVNSLERIEEWKEVISTTDADEEKASNL</sequence>
<gene>
    <name evidence="4" type="ORF">OE88DRAFT_248903</name>
</gene>
<evidence type="ECO:0000256" key="3">
    <source>
        <dbReference type="RuleBase" id="RU000363"/>
    </source>
</evidence>
<dbReference type="EMBL" id="ML213513">
    <property type="protein sequence ID" value="TFK50389.1"/>
    <property type="molecule type" value="Genomic_DNA"/>
</dbReference>
<dbReference type="PANTHER" id="PTHR43976:SF16">
    <property type="entry name" value="SHORT-CHAIN DEHYDROGENASE_REDUCTASE FAMILY PROTEIN"/>
    <property type="match status" value="1"/>
</dbReference>
<accession>A0A5C3MY02</accession>
<dbReference type="InterPro" id="IPR036291">
    <property type="entry name" value="NAD(P)-bd_dom_sf"/>
</dbReference>